<proteinExistence type="predicted"/>
<dbReference type="PANTHER" id="PTHR46709:SF4">
    <property type="entry name" value="G-PROTEIN COUPLED RECEPTORS FAMILY 1 PROFILE DOMAIN-CONTAINING PROTEIN"/>
    <property type="match status" value="1"/>
</dbReference>
<feature type="transmembrane region" description="Helical" evidence="5">
    <location>
        <begin position="288"/>
        <end position="310"/>
    </location>
</feature>
<dbReference type="GO" id="GO:0004930">
    <property type="term" value="F:G protein-coupled receptor activity"/>
    <property type="evidence" value="ECO:0007669"/>
    <property type="project" value="InterPro"/>
</dbReference>
<dbReference type="PROSITE" id="PS50262">
    <property type="entry name" value="G_PROTEIN_RECEP_F1_2"/>
    <property type="match status" value="1"/>
</dbReference>
<feature type="transmembrane region" description="Helical" evidence="5">
    <location>
        <begin position="141"/>
        <end position="160"/>
    </location>
</feature>
<keyword evidence="4 5" id="KW-0472">Membrane</keyword>
<evidence type="ECO:0000259" key="6">
    <source>
        <dbReference type="PROSITE" id="PS50262"/>
    </source>
</evidence>
<evidence type="ECO:0000256" key="1">
    <source>
        <dbReference type="ARBA" id="ARBA00004370"/>
    </source>
</evidence>
<feature type="transmembrane region" description="Helical" evidence="5">
    <location>
        <begin position="97"/>
        <end position="120"/>
    </location>
</feature>
<feature type="transmembrane region" description="Helical" evidence="5">
    <location>
        <begin position="198"/>
        <end position="216"/>
    </location>
</feature>
<dbReference type="Proteomes" id="UP000887569">
    <property type="component" value="Unplaced"/>
</dbReference>
<evidence type="ECO:0000313" key="8">
    <source>
        <dbReference type="WBParaSite" id="PgR026_g081_t02"/>
    </source>
</evidence>
<evidence type="ECO:0000256" key="4">
    <source>
        <dbReference type="ARBA" id="ARBA00023136"/>
    </source>
</evidence>
<evidence type="ECO:0000313" key="7">
    <source>
        <dbReference type="Proteomes" id="UP000887569"/>
    </source>
</evidence>
<comment type="subcellular location">
    <subcellularLocation>
        <location evidence="1">Membrane</location>
    </subcellularLocation>
</comment>
<dbReference type="Pfam" id="PF00001">
    <property type="entry name" value="7tm_1"/>
    <property type="match status" value="1"/>
</dbReference>
<keyword evidence="7" id="KW-1185">Reference proteome</keyword>
<dbReference type="SUPFAM" id="SSF81321">
    <property type="entry name" value="Family A G protein-coupled receptor-like"/>
    <property type="match status" value="1"/>
</dbReference>
<organism evidence="7 8">
    <name type="scientific">Parascaris univalens</name>
    <name type="common">Nematode worm</name>
    <dbReference type="NCBI Taxonomy" id="6257"/>
    <lineage>
        <taxon>Eukaryota</taxon>
        <taxon>Metazoa</taxon>
        <taxon>Ecdysozoa</taxon>
        <taxon>Nematoda</taxon>
        <taxon>Chromadorea</taxon>
        <taxon>Rhabditida</taxon>
        <taxon>Spirurina</taxon>
        <taxon>Ascaridomorpha</taxon>
        <taxon>Ascaridoidea</taxon>
        <taxon>Ascarididae</taxon>
        <taxon>Parascaris</taxon>
    </lineage>
</organism>
<name>A0A915B4P1_PARUN</name>
<keyword evidence="3 5" id="KW-1133">Transmembrane helix</keyword>
<dbReference type="InterPro" id="IPR017452">
    <property type="entry name" value="GPCR_Rhodpsn_7TM"/>
</dbReference>
<dbReference type="InterPro" id="IPR000276">
    <property type="entry name" value="GPCR_Rhodpsn"/>
</dbReference>
<accession>A0A915B4P1</accession>
<evidence type="ECO:0000256" key="3">
    <source>
        <dbReference type="ARBA" id="ARBA00022989"/>
    </source>
</evidence>
<evidence type="ECO:0000256" key="5">
    <source>
        <dbReference type="SAM" id="Phobius"/>
    </source>
</evidence>
<protein>
    <submittedName>
        <fullName evidence="8">G-protein coupled receptors family 1 profile domain-containing protein</fullName>
    </submittedName>
</protein>
<feature type="domain" description="G-protein coupled receptors family 1 profile" evidence="6">
    <location>
        <begin position="38"/>
        <end position="311"/>
    </location>
</feature>
<dbReference type="Gene3D" id="1.20.1070.10">
    <property type="entry name" value="Rhodopsin 7-helix transmembrane proteins"/>
    <property type="match status" value="1"/>
</dbReference>
<dbReference type="WBParaSite" id="PgR026_g081_t02">
    <property type="protein sequence ID" value="PgR026_g081_t02"/>
    <property type="gene ID" value="PgR026_g081"/>
</dbReference>
<feature type="transmembrane region" description="Helical" evidence="5">
    <location>
        <begin position="252"/>
        <end position="276"/>
    </location>
</feature>
<dbReference type="GO" id="GO:0016020">
    <property type="term" value="C:membrane"/>
    <property type="evidence" value="ECO:0007669"/>
    <property type="project" value="UniProtKB-SubCell"/>
</dbReference>
<reference evidence="8" key="1">
    <citation type="submission" date="2022-11" db="UniProtKB">
        <authorList>
            <consortium name="WormBaseParasite"/>
        </authorList>
    </citation>
    <scope>IDENTIFICATION</scope>
</reference>
<dbReference type="CDD" id="cd14978">
    <property type="entry name" value="7tmA_FMRFamide_R-like"/>
    <property type="match status" value="1"/>
</dbReference>
<evidence type="ECO:0000256" key="2">
    <source>
        <dbReference type="ARBA" id="ARBA00022692"/>
    </source>
</evidence>
<sequence length="391" mass="45170">MNISEEEQCFYAQPEFLVERFWLVTVSGTTIASISIIENLFLFLVLVTKRHHRNSHSLYLLLLAFFDVSVSGAYIPLMSLSHLVDYMHSVILLRAWFFYMIPMITISHIAMTSSSFLILSASFERYCVIAMPHRMECLNRYRCQIATAAIILGIVTKSTLAFEFSIKYQNECFDTMAEYALELSALAKDPIYNLLWRLWFRNGITILLPFFLLAFMNARTAISLHRSELIPEDMQKLSESQRKSRVRAATRALVFVVFTYLVSNILNVIITIWEYVDIESLQTRFITFYIYSVDVVSLLTILAGALRLPIYISCQQQLRSEFALVFRSLFGYSDSLTRRLLNLSEISIFKFEQCDEATKEETNDSIKMQPILIFNKCDAPLNNASVDDVFL</sequence>
<keyword evidence="2 5" id="KW-0812">Transmembrane</keyword>
<feature type="transmembrane region" description="Helical" evidence="5">
    <location>
        <begin position="21"/>
        <end position="46"/>
    </location>
</feature>
<feature type="transmembrane region" description="Helical" evidence="5">
    <location>
        <begin position="58"/>
        <end position="77"/>
    </location>
</feature>
<dbReference type="PANTHER" id="PTHR46709">
    <property type="entry name" value="PROTEIN CBG23488-RELATED"/>
    <property type="match status" value="1"/>
</dbReference>
<dbReference type="AlphaFoldDB" id="A0A915B4P1"/>